<evidence type="ECO:0000313" key="2">
    <source>
        <dbReference type="EMBL" id="CAI3975919.1"/>
    </source>
</evidence>
<dbReference type="Proteomes" id="UP001152797">
    <property type="component" value="Unassembled WGS sequence"/>
</dbReference>
<proteinExistence type="predicted"/>
<dbReference type="OrthoDB" id="443910at2759"/>
<feature type="compositionally biased region" description="Polar residues" evidence="1">
    <location>
        <begin position="408"/>
        <end position="420"/>
    </location>
</feature>
<feature type="compositionally biased region" description="Low complexity" evidence="1">
    <location>
        <begin position="251"/>
        <end position="268"/>
    </location>
</feature>
<evidence type="ECO:0000256" key="1">
    <source>
        <dbReference type="SAM" id="MobiDB-lite"/>
    </source>
</evidence>
<feature type="region of interest" description="Disordered" evidence="1">
    <location>
        <begin position="785"/>
        <end position="805"/>
    </location>
</feature>
<protein>
    <submittedName>
        <fullName evidence="2">Uncharacterized protein</fullName>
    </submittedName>
</protein>
<accession>A0A9P1FGA9</accession>
<evidence type="ECO:0000313" key="3">
    <source>
        <dbReference type="EMBL" id="CAL4763231.1"/>
    </source>
</evidence>
<reference evidence="3 4" key="2">
    <citation type="submission" date="2024-05" db="EMBL/GenBank/DDBJ databases">
        <authorList>
            <person name="Chen Y."/>
            <person name="Shah S."/>
            <person name="Dougan E. K."/>
            <person name="Thang M."/>
            <person name="Chan C."/>
        </authorList>
    </citation>
    <scope>NUCLEOTIDE SEQUENCE [LARGE SCALE GENOMIC DNA]</scope>
</reference>
<gene>
    <name evidence="2" type="ORF">C1SCF055_LOCUS4192</name>
</gene>
<feature type="compositionally biased region" description="Gly residues" evidence="1">
    <location>
        <begin position="29"/>
        <end position="56"/>
    </location>
</feature>
<dbReference type="EMBL" id="CAMXCT010000233">
    <property type="protein sequence ID" value="CAI3975919.1"/>
    <property type="molecule type" value="Genomic_DNA"/>
</dbReference>
<dbReference type="EMBL" id="CAMXCT020000233">
    <property type="protein sequence ID" value="CAL1129294.1"/>
    <property type="molecule type" value="Genomic_DNA"/>
</dbReference>
<feature type="region of interest" description="Disordered" evidence="1">
    <location>
        <begin position="527"/>
        <end position="575"/>
    </location>
</feature>
<name>A0A9P1FGA9_9DINO</name>
<evidence type="ECO:0000313" key="4">
    <source>
        <dbReference type="Proteomes" id="UP001152797"/>
    </source>
</evidence>
<feature type="region of interest" description="Disordered" evidence="1">
    <location>
        <begin position="1"/>
        <end position="64"/>
    </location>
</feature>
<feature type="compositionally biased region" description="Low complexity" evidence="1">
    <location>
        <begin position="452"/>
        <end position="485"/>
    </location>
</feature>
<reference evidence="2" key="1">
    <citation type="submission" date="2022-10" db="EMBL/GenBank/DDBJ databases">
        <authorList>
            <person name="Chen Y."/>
            <person name="Dougan E. K."/>
            <person name="Chan C."/>
            <person name="Rhodes N."/>
            <person name="Thang M."/>
        </authorList>
    </citation>
    <scope>NUCLEOTIDE SEQUENCE</scope>
</reference>
<dbReference type="AlphaFoldDB" id="A0A9P1FGA9"/>
<feature type="region of interest" description="Disordered" evidence="1">
    <location>
        <begin position="79"/>
        <end position="375"/>
    </location>
</feature>
<dbReference type="EMBL" id="CAMXCT030000233">
    <property type="protein sequence ID" value="CAL4763231.1"/>
    <property type="molecule type" value="Genomic_DNA"/>
</dbReference>
<feature type="compositionally biased region" description="Low complexity" evidence="1">
    <location>
        <begin position="168"/>
        <end position="188"/>
    </location>
</feature>
<feature type="region of interest" description="Disordered" evidence="1">
    <location>
        <begin position="391"/>
        <end position="511"/>
    </location>
</feature>
<comment type="caution">
    <text evidence="2">The sequence shown here is derived from an EMBL/GenBank/DDBJ whole genome shotgun (WGS) entry which is preliminary data.</text>
</comment>
<organism evidence="2">
    <name type="scientific">Cladocopium goreaui</name>
    <dbReference type="NCBI Taxonomy" id="2562237"/>
    <lineage>
        <taxon>Eukaryota</taxon>
        <taxon>Sar</taxon>
        <taxon>Alveolata</taxon>
        <taxon>Dinophyceae</taxon>
        <taxon>Suessiales</taxon>
        <taxon>Symbiodiniaceae</taxon>
        <taxon>Cladocopium</taxon>
    </lineage>
</organism>
<sequence length="805" mass="82533">MPISRSMQSDHDLSFDEDSASASSIDIGTGLGNRPLGGGTGAARSRGGGEFGGEIGGDSYSFSVPTGTESYLRANDIMGSRGTSAKTGSGAAKAVTKWAAKSVVRKPAIDDLDDPSNRPGTKTGGTKKEADFNAFLENDSGSASSIDLGKGGTSSAARPKAGKASPQASSKSGAKAVTKAVTKSAAKSIVRKTAIDADLDDRYRQMGMKTTGGPATAKKESDFNAFLEESDSEEDKPPKAAPKKVPKGQTADSASASASPEASPRSGAVLSRSPAKISNFAKKTKSPGDASPSSSQVSRSASRSAPASPRSASPSRSPSRSRHSPSPSQSARSRSNTPRSARSASASRSARSRSDRSASGLSAGSVRSPPAGISSFGKIRQMSDLVIPQVAKAASTPGVAPAKASPPFATQRSKSQSGDNYTEDFTADSASVPARRPSMSYEDDFEASSVDTPKPATKAATTSAAKRPSPEAARSRSASRSALRSARSRSDRSASGLSAGSVRSPPAGISSFGKIRQMSDLVIPQVAKAASTPGVAQVKDSSASASVARQRSMTYDDDFEASSVDTPKPTPKAAATSPAKAAVAAAAAASAAKPGFTSVASVAMGSAVPKLALDPLKTSQPVAVAPVAMAQAAEPSRNAWIEERPKPATRDANVQVSIPVDVGVQCDLLSDPMRAGWQQQMPWPHFPPQAEFKGPTSQPSMQAAGPWWPPCAYPWPWPPFPGAMGPMGSMGSMGSMGPAPAEAGSSTGRGQLGPALWALRMVDDSFRDQIDLLRQAAARHRSLLEKSRVAASAEARQARSPAAPS</sequence>
<feature type="compositionally biased region" description="Low complexity" evidence="1">
    <location>
        <begin position="290"/>
        <end position="349"/>
    </location>
</feature>
<keyword evidence="4" id="KW-1185">Reference proteome</keyword>